<protein>
    <submittedName>
        <fullName evidence="2">DUF3810 domain-containing protein</fullName>
    </submittedName>
</protein>
<reference evidence="2" key="1">
    <citation type="submission" date="2022-07" db="EMBL/GenBank/DDBJ databases">
        <title>Enhanced cultured diversity of the mouse gut microbiota enables custom-made synthetic communities.</title>
        <authorList>
            <person name="Afrizal A."/>
        </authorList>
    </citation>
    <scope>NUCLEOTIDE SEQUENCE</scope>
    <source>
        <strain evidence="2">DSM 28593</strain>
    </source>
</reference>
<dbReference type="EMBL" id="JANKAS010000001">
    <property type="protein sequence ID" value="MCR1897653.1"/>
    <property type="molecule type" value="Genomic_DNA"/>
</dbReference>
<dbReference type="AlphaFoldDB" id="A0AAE3HFI8"/>
<accession>A0AAE3HFI8</accession>
<organism evidence="2 3">
    <name type="scientific">Irregularibacter muris</name>
    <dbReference type="NCBI Taxonomy" id="1796619"/>
    <lineage>
        <taxon>Bacteria</taxon>
        <taxon>Bacillati</taxon>
        <taxon>Bacillota</taxon>
        <taxon>Clostridia</taxon>
        <taxon>Eubacteriales</taxon>
        <taxon>Eubacteriaceae</taxon>
        <taxon>Irregularibacter</taxon>
    </lineage>
</organism>
<keyword evidence="1" id="KW-0812">Transmembrane</keyword>
<evidence type="ECO:0000313" key="3">
    <source>
        <dbReference type="Proteomes" id="UP001205748"/>
    </source>
</evidence>
<feature type="transmembrane region" description="Helical" evidence="1">
    <location>
        <begin position="32"/>
        <end position="50"/>
    </location>
</feature>
<keyword evidence="1" id="KW-0472">Membrane</keyword>
<sequence length="339" mass="39038">MTEHIYSTGMYKIIGNLLSPFSKITKISVGEFLLYILLLFILFQCLRFVYHLFQPRSNVKKMFFTLFINIIVCLSILYFVFIITWGINYHRLPFSTIANLNPQPSSVEDLESLCENLIEQANSLREKNLEDEQGLTDIPNKLKSVPERSNLGFSISSRVYPELGGRDVYPKGVFLSNLMSYAGIAGIFFPFTGEANFNTLLPDVQLPSTVTHEIAHQRGFAREDEANYIAYLVCSHHPDVDFQYSGILLALSHSMNKLYEYDQDKYLHLTKNYSKGLIRDLDSIKEFWSSYEGPLERFSSKMNNLYLKSNLQEEGVHSYGRMVDLLLAEFKEGRKTSMK</sequence>
<keyword evidence="3" id="KW-1185">Reference proteome</keyword>
<feature type="transmembrane region" description="Helical" evidence="1">
    <location>
        <begin position="62"/>
        <end position="87"/>
    </location>
</feature>
<evidence type="ECO:0000256" key="1">
    <source>
        <dbReference type="SAM" id="Phobius"/>
    </source>
</evidence>
<dbReference type="InterPro" id="IPR024294">
    <property type="entry name" value="DUF3810"/>
</dbReference>
<keyword evidence="1" id="KW-1133">Transmembrane helix</keyword>
<gene>
    <name evidence="2" type="ORF">NSA47_01435</name>
</gene>
<dbReference type="Pfam" id="PF12725">
    <property type="entry name" value="DUF3810"/>
    <property type="match status" value="1"/>
</dbReference>
<name>A0AAE3HFI8_9FIRM</name>
<comment type="caution">
    <text evidence="2">The sequence shown here is derived from an EMBL/GenBank/DDBJ whole genome shotgun (WGS) entry which is preliminary data.</text>
</comment>
<proteinExistence type="predicted"/>
<dbReference type="Proteomes" id="UP001205748">
    <property type="component" value="Unassembled WGS sequence"/>
</dbReference>
<evidence type="ECO:0000313" key="2">
    <source>
        <dbReference type="EMBL" id="MCR1897653.1"/>
    </source>
</evidence>